<gene>
    <name evidence="2" type="ORF">V2H45_15765</name>
</gene>
<evidence type="ECO:0000313" key="3">
    <source>
        <dbReference type="Proteomes" id="UP001333818"/>
    </source>
</evidence>
<dbReference type="AlphaFoldDB" id="A0AAW9PZA7"/>
<feature type="region of interest" description="Disordered" evidence="1">
    <location>
        <begin position="248"/>
        <end position="292"/>
    </location>
</feature>
<dbReference type="Proteomes" id="UP001333818">
    <property type="component" value="Unassembled WGS sequence"/>
</dbReference>
<comment type="caution">
    <text evidence="2">The sequence shown here is derived from an EMBL/GenBank/DDBJ whole genome shotgun (WGS) entry which is preliminary data.</text>
</comment>
<proteinExistence type="predicted"/>
<evidence type="ECO:0000256" key="1">
    <source>
        <dbReference type="SAM" id="MobiDB-lite"/>
    </source>
</evidence>
<keyword evidence="3" id="KW-1185">Reference proteome</keyword>
<evidence type="ECO:0000313" key="2">
    <source>
        <dbReference type="EMBL" id="MEE3718196.1"/>
    </source>
</evidence>
<sequence length="409" mass="44446">MTITTMILSVRRIVFLAVITAATLIGLLGSTTVLAENHPKMDDEELDLRKGVAWAAGGFPYNQVVDIVDGLTDKVLGRIVPDRHGVGGVIPGGFIASPFSSPKPGTVIFVSIWGVSLAGDRPPGCYVEYFLQFAPRNGEAELDAIIPKRLEIRIGSRVIEVDPFRDASKTRRSFDYIYEDLDNRRWKSTWYMTRNLFRLTADDVRILMNAPEGEVRTRLTVAGGERVIVPIGAGTVAQWKEAYKLDPTCGEGNSKPPVESKPVTANPVTTSPQPVATNSSNTDPQPPASDVRVQGQVAMAARQSRDDVAVILNSAYVTSGGTYEAGLLIENRSDRPFTFVPIFAKVVDSNGKEVAARVILANDSASTAEPGKNMRGRVVVLGRKWDASGSQNLFLVIQGSGDRNFRIPF</sequence>
<organism evidence="2 3">
    <name type="scientific">Tumidithrix elongata BACA0141</name>
    <dbReference type="NCBI Taxonomy" id="2716417"/>
    <lineage>
        <taxon>Bacteria</taxon>
        <taxon>Bacillati</taxon>
        <taxon>Cyanobacteriota</taxon>
        <taxon>Cyanophyceae</taxon>
        <taxon>Pseudanabaenales</taxon>
        <taxon>Pseudanabaenaceae</taxon>
        <taxon>Tumidithrix</taxon>
        <taxon>Tumidithrix elongata</taxon>
    </lineage>
</organism>
<dbReference type="EMBL" id="JAZBJZ010000067">
    <property type="protein sequence ID" value="MEE3718196.1"/>
    <property type="molecule type" value="Genomic_DNA"/>
</dbReference>
<protein>
    <submittedName>
        <fullName evidence="2">Uncharacterized protein</fullName>
    </submittedName>
</protein>
<reference evidence="2" key="1">
    <citation type="submission" date="2024-01" db="EMBL/GenBank/DDBJ databases">
        <title>Bank of Algae and Cyanobacteria of the Azores (BACA) strain genomes.</title>
        <authorList>
            <person name="Luz R."/>
            <person name="Cordeiro R."/>
            <person name="Fonseca A."/>
            <person name="Goncalves V."/>
        </authorList>
    </citation>
    <scope>NUCLEOTIDE SEQUENCE</scope>
    <source>
        <strain evidence="2">BACA0141</strain>
    </source>
</reference>
<feature type="compositionally biased region" description="Polar residues" evidence="1">
    <location>
        <begin position="266"/>
        <end position="283"/>
    </location>
</feature>
<name>A0AAW9PZA7_9CYAN</name>
<accession>A0AAW9PZA7</accession>